<reference evidence="9 10" key="1">
    <citation type="submission" date="2022-06" db="EMBL/GenBank/DDBJ databases">
        <title>Genomic Encyclopedia of Archaeal and Bacterial Type Strains, Phase II (KMG-II): from individual species to whole genera.</title>
        <authorList>
            <person name="Goeker M."/>
        </authorList>
    </citation>
    <scope>NUCLEOTIDE SEQUENCE [LARGE SCALE GENOMIC DNA]</scope>
    <source>
        <strain evidence="9 10">DSM 40477</strain>
    </source>
</reference>
<organism evidence="9 10">
    <name type="scientific">Streptoalloteichus tenebrarius (strain ATCC 17920 / DSM 40477 / JCM 4838 / CBS 697.72 / NBRC 16177 / NCIMB 11028 / NRRL B-12390 / A12253. 1 / ISP 5477)</name>
    <name type="common">Streptomyces tenebrarius</name>
    <dbReference type="NCBI Taxonomy" id="1933"/>
    <lineage>
        <taxon>Bacteria</taxon>
        <taxon>Bacillati</taxon>
        <taxon>Actinomycetota</taxon>
        <taxon>Actinomycetes</taxon>
        <taxon>Pseudonocardiales</taxon>
        <taxon>Pseudonocardiaceae</taxon>
        <taxon>Streptoalloteichus</taxon>
    </lineage>
</organism>
<keyword evidence="6" id="KW-0862">Zinc</keyword>
<dbReference type="SUPFAM" id="SSF51556">
    <property type="entry name" value="Metallo-dependent hydrolases"/>
    <property type="match status" value="1"/>
</dbReference>
<dbReference type="PANTHER" id="PTHR11409:SF43">
    <property type="entry name" value="ADENOSINE DEAMINASE"/>
    <property type="match status" value="1"/>
</dbReference>
<evidence type="ECO:0000256" key="3">
    <source>
        <dbReference type="ARBA" id="ARBA00012784"/>
    </source>
</evidence>
<proteinExistence type="inferred from homology"/>
<evidence type="ECO:0000259" key="8">
    <source>
        <dbReference type="Pfam" id="PF00962"/>
    </source>
</evidence>
<dbReference type="InterPro" id="IPR032466">
    <property type="entry name" value="Metal_Hydrolase"/>
</dbReference>
<evidence type="ECO:0000256" key="6">
    <source>
        <dbReference type="ARBA" id="ARBA00022833"/>
    </source>
</evidence>
<evidence type="ECO:0000313" key="10">
    <source>
        <dbReference type="Proteomes" id="UP001205311"/>
    </source>
</evidence>
<name>A0ABT1HRR7_STRSD</name>
<dbReference type="Proteomes" id="UP001205311">
    <property type="component" value="Unassembled WGS sequence"/>
</dbReference>
<protein>
    <recommendedName>
        <fullName evidence="3">adenosine deaminase</fullName>
        <ecNumber evidence="3">3.5.4.4</ecNumber>
    </recommendedName>
</protein>
<evidence type="ECO:0000313" key="9">
    <source>
        <dbReference type="EMBL" id="MCP2258219.1"/>
    </source>
</evidence>
<dbReference type="Pfam" id="PF00962">
    <property type="entry name" value="A_deaminase"/>
    <property type="match status" value="1"/>
</dbReference>
<evidence type="ECO:0000256" key="1">
    <source>
        <dbReference type="ARBA" id="ARBA00001947"/>
    </source>
</evidence>
<evidence type="ECO:0000256" key="2">
    <source>
        <dbReference type="ARBA" id="ARBA00006676"/>
    </source>
</evidence>
<dbReference type="EMBL" id="JAMTCP010000007">
    <property type="protein sequence ID" value="MCP2258219.1"/>
    <property type="molecule type" value="Genomic_DNA"/>
</dbReference>
<keyword evidence="10" id="KW-1185">Reference proteome</keyword>
<evidence type="ECO:0000256" key="7">
    <source>
        <dbReference type="SAM" id="MobiDB-lite"/>
    </source>
</evidence>
<keyword evidence="4" id="KW-0479">Metal-binding</keyword>
<feature type="domain" description="Adenosine deaminase" evidence="8">
    <location>
        <begin position="326"/>
        <end position="508"/>
    </location>
</feature>
<feature type="region of interest" description="Disordered" evidence="7">
    <location>
        <begin position="45"/>
        <end position="66"/>
    </location>
</feature>
<dbReference type="Gene3D" id="3.20.20.140">
    <property type="entry name" value="Metal-dependent hydrolases"/>
    <property type="match status" value="1"/>
</dbReference>
<comment type="cofactor">
    <cofactor evidence="1">
        <name>Zn(2+)</name>
        <dbReference type="ChEBI" id="CHEBI:29105"/>
    </cofactor>
</comment>
<dbReference type="InterPro" id="IPR001365">
    <property type="entry name" value="A_deaminase_dom"/>
</dbReference>
<sequence length="573" mass="63819">MRRAQELGDRRGSLGRGWRRRRGVALMAMALTTLSTVTVALPTQAWSAPPPSTSSSSESSDPLDAYLDSVRHDPRRLAAFARELPKGGDLHHHLLGAVRTESLIRWAAEDNRCLTDEDLPAATVSFVPCPDGTRPATHALPPDEHADGDQEFRHRVLASWSMEGFDFATKDLQEGHDHFFGAFGRFAEVNHAPDGTAHRHDADMLAEVARTAAEENVGYLETLLSAGEKELDALLGRLGDQLPEPTDEDAFGRFHATLTGNDEFWRVVEVAEHTLNSAYDGYREKLGCSDQPRSAACAVEIRFGYEVSRNRPNKRVLAEQILGFWLAERGRSHVVTLNLVEPEDHENARRHYLLHMDMLRYLRDNGFADVPLTLHAGELAPGLRGVEREDLAFHIDAAVRRAGAQRIGHGTDLAWEPADLPALLRDRQVLVEIPLTSNAQILRVAGEAHPIRRYLAEGVPIALATDDAGVSRGSLSREFQRAVEEHPGITARDLKNAIRASVEFAFVEGRSVWQRRGNYTRFVEACADDRPGDRDLSQGCRTFLRGNAKARLQWNLERELHTFTARYAHAARP</sequence>
<comment type="similarity">
    <text evidence="2">Belongs to the metallo-dependent hydrolases superfamily. Adenosine and AMP deaminases family.</text>
</comment>
<gene>
    <name evidence="9" type="ORF">LX15_001913</name>
</gene>
<dbReference type="PANTHER" id="PTHR11409">
    <property type="entry name" value="ADENOSINE DEAMINASE"/>
    <property type="match status" value="1"/>
</dbReference>
<keyword evidence="5" id="KW-0378">Hydrolase</keyword>
<feature type="compositionally biased region" description="Low complexity" evidence="7">
    <location>
        <begin position="53"/>
        <end position="62"/>
    </location>
</feature>
<dbReference type="InterPro" id="IPR006330">
    <property type="entry name" value="Ado/ade_deaminase"/>
</dbReference>
<comment type="caution">
    <text evidence="9">The sequence shown here is derived from an EMBL/GenBank/DDBJ whole genome shotgun (WGS) entry which is preliminary data.</text>
</comment>
<dbReference type="EC" id="3.5.4.4" evidence="3"/>
<evidence type="ECO:0000256" key="4">
    <source>
        <dbReference type="ARBA" id="ARBA00022723"/>
    </source>
</evidence>
<accession>A0ABT1HRR7</accession>
<evidence type="ECO:0000256" key="5">
    <source>
        <dbReference type="ARBA" id="ARBA00022801"/>
    </source>
</evidence>